<dbReference type="EMBL" id="DSOK01000167">
    <property type="protein sequence ID" value="HEN14936.1"/>
    <property type="molecule type" value="Genomic_DNA"/>
</dbReference>
<dbReference type="PROSITE" id="PS51257">
    <property type="entry name" value="PROKAR_LIPOPROTEIN"/>
    <property type="match status" value="1"/>
</dbReference>
<evidence type="ECO:0000256" key="1">
    <source>
        <dbReference type="SAM" id="MobiDB-lite"/>
    </source>
</evidence>
<sequence length="375" mass="40800">MPVIRSCLLHIRQRIGWLAVLLAAGLSGCQPALETDSYSVGAEPFAQPPPVDSGPDAILVGMRVSGENVWFFKVSGPAETVSAAQPAVREFLAKVQFDGDQPPTWELPSGWRDLGGSSDRFTTLQLPSAGTTLEMAVSSLRIEPKTLMDGLPPSEYLQRNVNRWRRQLAAPEVTKFELPHYVSRLETEGDNSRWLLVRLQGRLQIPSGMPPGHEGLRSEAAPGGSTSAAETGFSPRAGFTADVPAAWTPGRLSSLRRAAFVVEKPTQPGAPPVEVTVIVLPADANPLLDNVNRWRRDQAGLPAVREEELAAATEPFQVAGKPATYVKAIGARESVLGVIQYRGAEAWFFKLQGPTDVVQREQARFESFVRSARYE</sequence>
<dbReference type="AlphaFoldDB" id="A0A7C2P9S3"/>
<evidence type="ECO:0008006" key="4">
    <source>
        <dbReference type="Google" id="ProtNLM"/>
    </source>
</evidence>
<accession>A0A7C2P9S3</accession>
<feature type="region of interest" description="Disordered" evidence="1">
    <location>
        <begin position="206"/>
        <end position="235"/>
    </location>
</feature>
<name>A0A7C2P9S3_9PLAN</name>
<evidence type="ECO:0000313" key="3">
    <source>
        <dbReference type="EMBL" id="HEN14936.1"/>
    </source>
</evidence>
<proteinExistence type="predicted"/>
<comment type="caution">
    <text evidence="3">The sequence shown here is derived from an EMBL/GenBank/DDBJ whole genome shotgun (WGS) entry which is preliminary data.</text>
</comment>
<evidence type="ECO:0000256" key="2">
    <source>
        <dbReference type="SAM" id="SignalP"/>
    </source>
</evidence>
<organism evidence="3">
    <name type="scientific">Schlesneria paludicola</name>
    <dbReference type="NCBI Taxonomy" id="360056"/>
    <lineage>
        <taxon>Bacteria</taxon>
        <taxon>Pseudomonadati</taxon>
        <taxon>Planctomycetota</taxon>
        <taxon>Planctomycetia</taxon>
        <taxon>Planctomycetales</taxon>
        <taxon>Planctomycetaceae</taxon>
        <taxon>Schlesneria</taxon>
    </lineage>
</organism>
<keyword evidence="2" id="KW-0732">Signal</keyword>
<reference evidence="3" key="1">
    <citation type="journal article" date="2020" name="mSystems">
        <title>Genome- and Community-Level Interaction Insights into Carbon Utilization and Element Cycling Functions of Hydrothermarchaeota in Hydrothermal Sediment.</title>
        <authorList>
            <person name="Zhou Z."/>
            <person name="Liu Y."/>
            <person name="Xu W."/>
            <person name="Pan J."/>
            <person name="Luo Z.H."/>
            <person name="Li M."/>
        </authorList>
    </citation>
    <scope>NUCLEOTIDE SEQUENCE [LARGE SCALE GENOMIC DNA]</scope>
    <source>
        <strain evidence="3">SpSt-339</strain>
    </source>
</reference>
<gene>
    <name evidence="3" type="ORF">ENQ76_05635</name>
</gene>
<feature type="chain" id="PRO_5028108426" description="GerMN domain-containing protein" evidence="2">
    <location>
        <begin position="33"/>
        <end position="375"/>
    </location>
</feature>
<protein>
    <recommendedName>
        <fullName evidence="4">GerMN domain-containing protein</fullName>
    </recommendedName>
</protein>
<feature type="signal peptide" evidence="2">
    <location>
        <begin position="1"/>
        <end position="32"/>
    </location>
</feature>